<feature type="compositionally biased region" description="Basic and acidic residues" evidence="1">
    <location>
        <begin position="47"/>
        <end position="65"/>
    </location>
</feature>
<sequence length="130" mass="15302">MSADEILATVLGERTGYVRGKGYGKKPTKKSSLQQVDLEASMSSQMERMRQEMQEEMDKKLQEERKQMAVELKSKLEEEMAVELQSKLEEQMVVERARTDLQLEKRIEEKMDAWLIRMQQQGQDTSRMRK</sequence>
<accession>A0A1U7XZ31</accession>
<gene>
    <name evidence="3" type="primary">LOC104239313</name>
</gene>
<dbReference type="eggNOG" id="ENOG502SI5C">
    <property type="taxonomic scope" value="Eukaryota"/>
</dbReference>
<proteinExistence type="predicted"/>
<reference evidence="2" key="1">
    <citation type="journal article" date="2013" name="Genome Biol.">
        <title>Reference genomes and transcriptomes of Nicotiana sylvestris and Nicotiana tomentosiformis.</title>
        <authorList>
            <person name="Sierro N."/>
            <person name="Battey J.N."/>
            <person name="Ouadi S."/>
            <person name="Bovet L."/>
            <person name="Goepfert S."/>
            <person name="Bakaher N."/>
            <person name="Peitsch M.C."/>
            <person name="Ivanov N.V."/>
        </authorList>
    </citation>
    <scope>NUCLEOTIDE SEQUENCE [LARGE SCALE GENOMIC DNA]</scope>
</reference>
<protein>
    <submittedName>
        <fullName evidence="3">Switch-associated protein 70-like</fullName>
    </submittedName>
</protein>
<name>A0A1U7XZ31_NICSY</name>
<dbReference type="RefSeq" id="XP_009792229.1">
    <property type="nucleotide sequence ID" value="XM_009793927.1"/>
</dbReference>
<feature type="region of interest" description="Disordered" evidence="1">
    <location>
        <begin position="20"/>
        <end position="65"/>
    </location>
</feature>
<dbReference type="AlphaFoldDB" id="A0A1U7XZ31"/>
<reference evidence="3" key="2">
    <citation type="submission" date="2025-08" db="UniProtKB">
        <authorList>
            <consortium name="RefSeq"/>
        </authorList>
    </citation>
    <scope>IDENTIFICATION</scope>
    <source>
        <tissue evidence="3">Leaf</tissue>
    </source>
</reference>
<dbReference type="Proteomes" id="UP000189701">
    <property type="component" value="Unplaced"/>
</dbReference>
<evidence type="ECO:0000256" key="1">
    <source>
        <dbReference type="SAM" id="MobiDB-lite"/>
    </source>
</evidence>
<organism evidence="2 3">
    <name type="scientific">Nicotiana sylvestris</name>
    <name type="common">Wood tobacco</name>
    <name type="synonym">South American tobacco</name>
    <dbReference type="NCBI Taxonomy" id="4096"/>
    <lineage>
        <taxon>Eukaryota</taxon>
        <taxon>Viridiplantae</taxon>
        <taxon>Streptophyta</taxon>
        <taxon>Embryophyta</taxon>
        <taxon>Tracheophyta</taxon>
        <taxon>Spermatophyta</taxon>
        <taxon>Magnoliopsida</taxon>
        <taxon>eudicotyledons</taxon>
        <taxon>Gunneridae</taxon>
        <taxon>Pentapetalae</taxon>
        <taxon>asterids</taxon>
        <taxon>lamiids</taxon>
        <taxon>Solanales</taxon>
        <taxon>Solanaceae</taxon>
        <taxon>Nicotianoideae</taxon>
        <taxon>Nicotianeae</taxon>
        <taxon>Nicotiana</taxon>
    </lineage>
</organism>
<evidence type="ECO:0000313" key="3">
    <source>
        <dbReference type="RefSeq" id="XP_009792229.1"/>
    </source>
</evidence>
<keyword evidence="2" id="KW-1185">Reference proteome</keyword>
<evidence type="ECO:0000313" key="2">
    <source>
        <dbReference type="Proteomes" id="UP000189701"/>
    </source>
</evidence>